<dbReference type="Proteomes" id="UP001180845">
    <property type="component" value="Unassembled WGS sequence"/>
</dbReference>
<sequence>MVEKSTQSIVIEASAPEIMSVISDFAAYPEWAEAVKETQVLSTTSAGKAEKVRFVLDAGVVKDTYVLVYDWSDDGLSVSWTLSEGQVQKAQQGSYTLRPESDQRTEVTYDLAVDLAIPMIGMFKRKAEKMIMDTALKELKRRVESAHQ</sequence>
<reference evidence="1" key="1">
    <citation type="submission" date="2023-07" db="EMBL/GenBank/DDBJ databases">
        <title>Sequencing the genomes of 1000 actinobacteria strains.</title>
        <authorList>
            <person name="Klenk H.-P."/>
        </authorList>
    </citation>
    <scope>NUCLEOTIDE SEQUENCE</scope>
    <source>
        <strain evidence="1">DSM 45977</strain>
    </source>
</reference>
<dbReference type="SUPFAM" id="SSF55961">
    <property type="entry name" value="Bet v1-like"/>
    <property type="match status" value="1"/>
</dbReference>
<name>A0AAE3ZH35_9ACTN</name>
<gene>
    <name evidence="1" type="ORF">JOF55_003278</name>
</gene>
<dbReference type="PANTHER" id="PTHR39683">
    <property type="entry name" value="CONSERVED PROTEIN TB16.3"/>
    <property type="match status" value="1"/>
</dbReference>
<dbReference type="Gene3D" id="3.30.530.20">
    <property type="match status" value="1"/>
</dbReference>
<dbReference type="AlphaFoldDB" id="A0AAE3ZH35"/>
<comment type="caution">
    <text evidence="1">The sequence shown here is derived from an EMBL/GenBank/DDBJ whole genome shotgun (WGS) entry which is preliminary data.</text>
</comment>
<dbReference type="EMBL" id="JAVDXW010000001">
    <property type="protein sequence ID" value="MDR7303097.1"/>
    <property type="molecule type" value="Genomic_DNA"/>
</dbReference>
<evidence type="ECO:0000313" key="2">
    <source>
        <dbReference type="Proteomes" id="UP001180845"/>
    </source>
</evidence>
<protein>
    <submittedName>
        <fullName evidence="1">Ribosome-associated toxin RatA of RatAB toxin-antitoxin module</fullName>
    </submittedName>
</protein>
<evidence type="ECO:0000313" key="1">
    <source>
        <dbReference type="EMBL" id="MDR7303097.1"/>
    </source>
</evidence>
<dbReference type="InterPro" id="IPR019587">
    <property type="entry name" value="Polyketide_cyclase/dehydratase"/>
</dbReference>
<dbReference type="PANTHER" id="PTHR39683:SF4">
    <property type="entry name" value="COENZYME Q-BINDING PROTEIN COQ10 START DOMAIN-CONTAINING PROTEIN"/>
    <property type="match status" value="1"/>
</dbReference>
<dbReference type="Pfam" id="PF10604">
    <property type="entry name" value="Polyketide_cyc2"/>
    <property type="match status" value="1"/>
</dbReference>
<proteinExistence type="predicted"/>
<dbReference type="InterPro" id="IPR023393">
    <property type="entry name" value="START-like_dom_sf"/>
</dbReference>
<dbReference type="CDD" id="cd07819">
    <property type="entry name" value="SRPBCC_2"/>
    <property type="match status" value="1"/>
</dbReference>
<dbReference type="RefSeq" id="WP_310275178.1">
    <property type="nucleotide sequence ID" value="NZ_JAVDXW010000001.1"/>
</dbReference>
<organism evidence="1 2">
    <name type="scientific">Haloactinomyces albus</name>
    <dbReference type="NCBI Taxonomy" id="1352928"/>
    <lineage>
        <taxon>Bacteria</taxon>
        <taxon>Bacillati</taxon>
        <taxon>Actinomycetota</taxon>
        <taxon>Actinomycetes</taxon>
        <taxon>Actinopolysporales</taxon>
        <taxon>Actinopolysporaceae</taxon>
        <taxon>Haloactinomyces</taxon>
    </lineage>
</organism>
<keyword evidence="2" id="KW-1185">Reference proteome</keyword>
<accession>A0AAE3ZH35</accession>